<keyword evidence="1" id="KW-0812">Transmembrane</keyword>
<keyword evidence="1" id="KW-0472">Membrane</keyword>
<evidence type="ECO:0000256" key="1">
    <source>
        <dbReference type="SAM" id="Phobius"/>
    </source>
</evidence>
<proteinExistence type="predicted"/>
<feature type="transmembrane region" description="Helical" evidence="1">
    <location>
        <begin position="6"/>
        <end position="22"/>
    </location>
</feature>
<evidence type="ECO:0008006" key="4">
    <source>
        <dbReference type="Google" id="ProtNLM"/>
    </source>
</evidence>
<keyword evidence="1" id="KW-1133">Transmembrane helix</keyword>
<name>A0ABV2KCS0_SPOPS</name>
<feature type="transmembrane region" description="Helical" evidence="1">
    <location>
        <begin position="42"/>
        <end position="67"/>
    </location>
</feature>
<keyword evidence="3" id="KW-1185">Reference proteome</keyword>
<reference evidence="2 3" key="1">
    <citation type="submission" date="2024-06" db="EMBL/GenBank/DDBJ databases">
        <title>Sorghum-associated microbial communities from plants grown in Nebraska, USA.</title>
        <authorList>
            <person name="Schachtman D."/>
        </authorList>
    </citation>
    <scope>NUCLEOTIDE SEQUENCE [LARGE SCALE GENOMIC DNA]</scope>
    <source>
        <strain evidence="2 3">1288</strain>
    </source>
</reference>
<dbReference type="Proteomes" id="UP001549104">
    <property type="component" value="Unassembled WGS sequence"/>
</dbReference>
<protein>
    <recommendedName>
        <fullName evidence="4">DUF1146 domain-containing protein</fullName>
    </recommendedName>
</protein>
<organism evidence="2 3">
    <name type="scientific">Sporosarcina psychrophila</name>
    <name type="common">Bacillus psychrophilus</name>
    <dbReference type="NCBI Taxonomy" id="1476"/>
    <lineage>
        <taxon>Bacteria</taxon>
        <taxon>Bacillati</taxon>
        <taxon>Bacillota</taxon>
        <taxon>Bacilli</taxon>
        <taxon>Bacillales</taxon>
        <taxon>Caryophanaceae</taxon>
        <taxon>Sporosarcina</taxon>
    </lineage>
</organism>
<evidence type="ECO:0000313" key="2">
    <source>
        <dbReference type="EMBL" id="MET3658871.1"/>
    </source>
</evidence>
<evidence type="ECO:0000313" key="3">
    <source>
        <dbReference type="Proteomes" id="UP001549104"/>
    </source>
</evidence>
<gene>
    <name evidence="2" type="ORF">ABIC55_003989</name>
</gene>
<comment type="caution">
    <text evidence="2">The sequence shown here is derived from an EMBL/GenBank/DDBJ whole genome shotgun (WGS) entry which is preliminary data.</text>
</comment>
<dbReference type="RefSeq" id="WP_354314489.1">
    <property type="nucleotide sequence ID" value="NZ_JBEPME010000006.1"/>
</dbReference>
<dbReference type="EMBL" id="JBEPME010000006">
    <property type="protein sequence ID" value="MET3658871.1"/>
    <property type="molecule type" value="Genomic_DNA"/>
</dbReference>
<sequence length="77" mass="8837">MKELIIVGIVLIIAVWLGERFLKRKLHITKKTNTMDDRAKILQFFALAILMIGFVIGSIIGSVTLATKYENFNFVYF</sequence>
<accession>A0ABV2KCS0</accession>